<evidence type="ECO:0000313" key="2">
    <source>
        <dbReference type="EMBL" id="MPC64598.1"/>
    </source>
</evidence>
<dbReference type="AlphaFoldDB" id="A0A5B7H678"/>
<evidence type="ECO:0000313" key="3">
    <source>
        <dbReference type="Proteomes" id="UP000324222"/>
    </source>
</evidence>
<dbReference type="EMBL" id="VSRR010022291">
    <property type="protein sequence ID" value="MPC64598.1"/>
    <property type="molecule type" value="Genomic_DNA"/>
</dbReference>
<reference evidence="2 3" key="1">
    <citation type="submission" date="2019-05" db="EMBL/GenBank/DDBJ databases">
        <title>Another draft genome of Portunus trituberculatus and its Hox gene families provides insights of decapod evolution.</title>
        <authorList>
            <person name="Jeong J.-H."/>
            <person name="Song I."/>
            <person name="Kim S."/>
            <person name="Choi T."/>
            <person name="Kim D."/>
            <person name="Ryu S."/>
            <person name="Kim W."/>
        </authorList>
    </citation>
    <scope>NUCLEOTIDE SEQUENCE [LARGE SCALE GENOMIC DNA]</scope>
    <source>
        <tissue evidence="2">Muscle</tissue>
    </source>
</reference>
<protein>
    <submittedName>
        <fullName evidence="2">Uncharacterized protein</fullName>
    </submittedName>
</protein>
<proteinExistence type="predicted"/>
<name>A0A5B7H678_PORTR</name>
<keyword evidence="1" id="KW-0812">Transmembrane</keyword>
<dbReference type="Proteomes" id="UP000324222">
    <property type="component" value="Unassembled WGS sequence"/>
</dbReference>
<keyword evidence="1" id="KW-0472">Membrane</keyword>
<comment type="caution">
    <text evidence="2">The sequence shown here is derived from an EMBL/GenBank/DDBJ whole genome shotgun (WGS) entry which is preliminary data.</text>
</comment>
<organism evidence="2 3">
    <name type="scientific">Portunus trituberculatus</name>
    <name type="common">Swimming crab</name>
    <name type="synonym">Neptunus trituberculatus</name>
    <dbReference type="NCBI Taxonomy" id="210409"/>
    <lineage>
        <taxon>Eukaryota</taxon>
        <taxon>Metazoa</taxon>
        <taxon>Ecdysozoa</taxon>
        <taxon>Arthropoda</taxon>
        <taxon>Crustacea</taxon>
        <taxon>Multicrustacea</taxon>
        <taxon>Malacostraca</taxon>
        <taxon>Eumalacostraca</taxon>
        <taxon>Eucarida</taxon>
        <taxon>Decapoda</taxon>
        <taxon>Pleocyemata</taxon>
        <taxon>Brachyura</taxon>
        <taxon>Eubrachyura</taxon>
        <taxon>Portunoidea</taxon>
        <taxon>Portunidae</taxon>
        <taxon>Portuninae</taxon>
        <taxon>Portunus</taxon>
    </lineage>
</organism>
<sequence length="119" mass="13253">MLKQCSVGVRSKCTCLGSVCVRVFIYFFFQVNWLYVYKKLSYSTKVGAGVKVCSKESCTHTLSIRYVRDSPGSHLKINPSLAQPLRDPADKKKKMCIATPGTETNSPSRPTSRIFHVSG</sequence>
<gene>
    <name evidence="2" type="ORF">E2C01_058716</name>
</gene>
<keyword evidence="1" id="KW-1133">Transmembrane helix</keyword>
<feature type="transmembrane region" description="Helical" evidence="1">
    <location>
        <begin position="16"/>
        <end position="35"/>
    </location>
</feature>
<accession>A0A5B7H678</accession>
<keyword evidence="3" id="KW-1185">Reference proteome</keyword>
<evidence type="ECO:0000256" key="1">
    <source>
        <dbReference type="SAM" id="Phobius"/>
    </source>
</evidence>